<dbReference type="PANTHER" id="PTHR32089">
    <property type="entry name" value="METHYL-ACCEPTING CHEMOTAXIS PROTEIN MCPB"/>
    <property type="match status" value="1"/>
</dbReference>
<evidence type="ECO:0000256" key="3">
    <source>
        <dbReference type="PROSITE-ProRule" id="PRU00284"/>
    </source>
</evidence>
<reference evidence="9 10" key="1">
    <citation type="submission" date="2016-10" db="EMBL/GenBank/DDBJ databases">
        <authorList>
            <person name="de Groot N.N."/>
        </authorList>
    </citation>
    <scope>NUCLEOTIDE SEQUENCE [LARGE SCALE GENOMIC DNA]</scope>
    <source>
        <strain evidence="9 10">ASO4-2</strain>
    </source>
</reference>
<evidence type="ECO:0000256" key="4">
    <source>
        <dbReference type="SAM" id="Coils"/>
    </source>
</evidence>
<dbReference type="OrthoDB" id="9816383at2"/>
<dbReference type="AlphaFoldDB" id="A0A1G6AWT3"/>
<dbReference type="SMART" id="SM00283">
    <property type="entry name" value="MA"/>
    <property type="match status" value="1"/>
</dbReference>
<dbReference type="GO" id="GO:0007165">
    <property type="term" value="P:signal transduction"/>
    <property type="evidence" value="ECO:0007669"/>
    <property type="project" value="UniProtKB-KW"/>
</dbReference>
<dbReference type="PROSITE" id="PS50885">
    <property type="entry name" value="HAMP"/>
    <property type="match status" value="1"/>
</dbReference>
<evidence type="ECO:0000313" key="10">
    <source>
        <dbReference type="Proteomes" id="UP000198771"/>
    </source>
</evidence>
<keyword evidence="1 3" id="KW-0807">Transducer</keyword>
<dbReference type="GO" id="GO:0016020">
    <property type="term" value="C:membrane"/>
    <property type="evidence" value="ECO:0007669"/>
    <property type="project" value="InterPro"/>
</dbReference>
<dbReference type="InterPro" id="IPR003660">
    <property type="entry name" value="HAMP_dom"/>
</dbReference>
<dbReference type="Gene3D" id="1.10.287.950">
    <property type="entry name" value="Methyl-accepting chemotaxis protein"/>
    <property type="match status" value="1"/>
</dbReference>
<sequence length="612" mass="67230">MKLSRIFILLSAGFCFLAVAALILSINRIMEREITTQYEQKASMLLFSMKAVRSHLGSVIRPEATRILGSDEFVVELQSTSYAANRVFEVISPDHKYEIQFRTPSTKPMNPKNKATPVEAELIEHLDRMHLDGEKTLEWRGVRQVDGVDHFIIAQGAVNARSCIPCHSAPEDAPLSMQQRYTFDYPARLENRVETAEIVFIPMSSIYATIAGANRVFLPLGAAGLLAIVISVFLLFSRLISSPLGRLQEYALAVERGDLDREVRGTYRGELASLKASVQAMVQKLKEKILEAEDKSREAETESRRAMEAAQEAFEAKKRAEQAKEEGIQHAASNVETIVERLNESLHELSSQVQHSSRSALTQSERVSESSTAMEEMNATVLEVSRNASNVAGRADESQKQALQGSEIVQKAVEAIVKVQRQAESLRDNLGGLGKEAEGISNIMNVIEDIADQTNLLALNAAIEAARAGDAGRGFAVVADEVRKLAEKTMHATKEVGQAITSIQNGTKTNIKAMESAVAVVHEATELAEKSGQALQKIVALVSDAASDVHSIATATEQQSAASDQIKVGLDKINRLSSETTEAMNRSDQAIRELLDQVRMLHNLVREMKEER</sequence>
<keyword evidence="6" id="KW-1133">Transmembrane helix</keyword>
<keyword evidence="10" id="KW-1185">Reference proteome</keyword>
<evidence type="ECO:0000259" key="8">
    <source>
        <dbReference type="PROSITE" id="PS50885"/>
    </source>
</evidence>
<keyword evidence="6" id="KW-0812">Transmembrane</keyword>
<feature type="domain" description="HAMP" evidence="8">
    <location>
        <begin position="238"/>
        <end position="290"/>
    </location>
</feature>
<dbReference type="PANTHER" id="PTHR32089:SF112">
    <property type="entry name" value="LYSOZYME-LIKE PROTEIN-RELATED"/>
    <property type="match status" value="1"/>
</dbReference>
<dbReference type="InterPro" id="IPR021796">
    <property type="entry name" value="Tll0287-like_dom"/>
</dbReference>
<keyword evidence="6" id="KW-0472">Membrane</keyword>
<comment type="similarity">
    <text evidence="2">Belongs to the methyl-accepting chemotaxis (MCP) protein family.</text>
</comment>
<keyword evidence="4" id="KW-0175">Coiled coil</keyword>
<dbReference type="Proteomes" id="UP000198771">
    <property type="component" value="Unassembled WGS sequence"/>
</dbReference>
<dbReference type="SMART" id="SM00304">
    <property type="entry name" value="HAMP"/>
    <property type="match status" value="1"/>
</dbReference>
<organism evidence="9 10">
    <name type="scientific">Desulfonatronum thiosulfatophilum</name>
    <dbReference type="NCBI Taxonomy" id="617002"/>
    <lineage>
        <taxon>Bacteria</taxon>
        <taxon>Pseudomonadati</taxon>
        <taxon>Thermodesulfobacteriota</taxon>
        <taxon>Desulfovibrionia</taxon>
        <taxon>Desulfovibrionales</taxon>
        <taxon>Desulfonatronaceae</taxon>
        <taxon>Desulfonatronum</taxon>
    </lineage>
</organism>
<evidence type="ECO:0000256" key="5">
    <source>
        <dbReference type="SAM" id="MobiDB-lite"/>
    </source>
</evidence>
<dbReference type="PROSITE" id="PS50111">
    <property type="entry name" value="CHEMOTAXIS_TRANSDUC_2"/>
    <property type="match status" value="1"/>
</dbReference>
<accession>A0A1G6AWT3</accession>
<evidence type="ECO:0000259" key="7">
    <source>
        <dbReference type="PROSITE" id="PS50111"/>
    </source>
</evidence>
<dbReference type="Pfam" id="PF11845">
    <property type="entry name" value="Tll0287-like"/>
    <property type="match status" value="1"/>
</dbReference>
<evidence type="ECO:0000256" key="2">
    <source>
        <dbReference type="ARBA" id="ARBA00029447"/>
    </source>
</evidence>
<feature type="domain" description="Methyl-accepting transducer" evidence="7">
    <location>
        <begin position="338"/>
        <end position="574"/>
    </location>
</feature>
<dbReference type="Pfam" id="PF00672">
    <property type="entry name" value="HAMP"/>
    <property type="match status" value="1"/>
</dbReference>
<dbReference type="SUPFAM" id="SSF58104">
    <property type="entry name" value="Methyl-accepting chemotaxis protein (MCP) signaling domain"/>
    <property type="match status" value="1"/>
</dbReference>
<dbReference type="RefSeq" id="WP_092117145.1">
    <property type="nucleotide sequence ID" value="NZ_FMXO01000003.1"/>
</dbReference>
<protein>
    <submittedName>
        <fullName evidence="9">Methyl-accepting chemotaxis protein</fullName>
    </submittedName>
</protein>
<evidence type="ECO:0000256" key="6">
    <source>
        <dbReference type="SAM" id="Phobius"/>
    </source>
</evidence>
<gene>
    <name evidence="9" type="ORF">SAMN05660653_00626</name>
</gene>
<dbReference type="STRING" id="617002.SAMN05660653_00626"/>
<feature type="transmembrane region" description="Helical" evidence="6">
    <location>
        <begin position="216"/>
        <end position="236"/>
    </location>
</feature>
<feature type="region of interest" description="Disordered" evidence="5">
    <location>
        <begin position="352"/>
        <end position="372"/>
    </location>
</feature>
<dbReference type="Pfam" id="PF00015">
    <property type="entry name" value="MCPsignal"/>
    <property type="match status" value="1"/>
</dbReference>
<evidence type="ECO:0000313" key="9">
    <source>
        <dbReference type="EMBL" id="SDB12832.1"/>
    </source>
</evidence>
<dbReference type="Gene3D" id="6.10.340.10">
    <property type="match status" value="1"/>
</dbReference>
<feature type="coiled-coil region" evidence="4">
    <location>
        <begin position="275"/>
        <end position="352"/>
    </location>
</feature>
<name>A0A1G6AWT3_9BACT</name>
<dbReference type="EMBL" id="FMXO01000003">
    <property type="protein sequence ID" value="SDB12832.1"/>
    <property type="molecule type" value="Genomic_DNA"/>
</dbReference>
<proteinExistence type="inferred from homology"/>
<dbReference type="CDD" id="cd06225">
    <property type="entry name" value="HAMP"/>
    <property type="match status" value="1"/>
</dbReference>
<evidence type="ECO:0000256" key="1">
    <source>
        <dbReference type="ARBA" id="ARBA00023224"/>
    </source>
</evidence>
<dbReference type="InterPro" id="IPR004089">
    <property type="entry name" value="MCPsignal_dom"/>
</dbReference>
<dbReference type="CDD" id="cd11386">
    <property type="entry name" value="MCP_signal"/>
    <property type="match status" value="1"/>
</dbReference>